<dbReference type="EMBL" id="PCWR01000007">
    <property type="protein sequence ID" value="PIR07573.1"/>
    <property type="molecule type" value="Genomic_DNA"/>
</dbReference>
<dbReference type="Proteomes" id="UP000228867">
    <property type="component" value="Unassembled WGS sequence"/>
</dbReference>
<accession>A0A2H0NF99</accession>
<name>A0A2H0NF99_9BACT</name>
<evidence type="ECO:0000313" key="3">
    <source>
        <dbReference type="Proteomes" id="UP000228867"/>
    </source>
</evidence>
<proteinExistence type="predicted"/>
<organism evidence="2 3">
    <name type="scientific">Candidatus Jorgensenbacteria bacterium CG11_big_fil_rev_8_21_14_0_20_38_23</name>
    <dbReference type="NCBI Taxonomy" id="1974594"/>
    <lineage>
        <taxon>Bacteria</taxon>
        <taxon>Candidatus Joergenseniibacteriota</taxon>
    </lineage>
</organism>
<evidence type="ECO:0000313" key="2">
    <source>
        <dbReference type="EMBL" id="PIR07573.1"/>
    </source>
</evidence>
<keyword evidence="1" id="KW-0472">Membrane</keyword>
<evidence type="ECO:0000256" key="1">
    <source>
        <dbReference type="SAM" id="Phobius"/>
    </source>
</evidence>
<reference evidence="2 3" key="1">
    <citation type="submission" date="2017-09" db="EMBL/GenBank/DDBJ databases">
        <title>Depth-based differentiation of microbial function through sediment-hosted aquifers and enrichment of novel symbionts in the deep terrestrial subsurface.</title>
        <authorList>
            <person name="Probst A.J."/>
            <person name="Ladd B."/>
            <person name="Jarett J.K."/>
            <person name="Geller-Mcgrath D.E."/>
            <person name="Sieber C.M."/>
            <person name="Emerson J.B."/>
            <person name="Anantharaman K."/>
            <person name="Thomas B.C."/>
            <person name="Malmstrom R."/>
            <person name="Stieglmeier M."/>
            <person name="Klingl A."/>
            <person name="Woyke T."/>
            <person name="Ryan C.M."/>
            <person name="Banfield J.F."/>
        </authorList>
    </citation>
    <scope>NUCLEOTIDE SEQUENCE [LARGE SCALE GENOMIC DNA]</scope>
    <source>
        <strain evidence="2">CG11_big_fil_rev_8_21_14_0_20_38_23</strain>
    </source>
</reference>
<protein>
    <submittedName>
        <fullName evidence="2">Uncharacterized protein</fullName>
    </submittedName>
</protein>
<keyword evidence="1" id="KW-1133">Transmembrane helix</keyword>
<comment type="caution">
    <text evidence="2">The sequence shown here is derived from an EMBL/GenBank/DDBJ whole genome shotgun (WGS) entry which is preliminary data.</text>
</comment>
<feature type="transmembrane region" description="Helical" evidence="1">
    <location>
        <begin position="20"/>
        <end position="42"/>
    </location>
</feature>
<sequence length="74" mass="8197">MTANIKKFFKTHSKKQLLLILLNSLGGILTIAISIYLLIFLISNLNSALSGSHIKQPAPLQFDISGFEKLNLNK</sequence>
<gene>
    <name evidence="2" type="ORF">COV54_00185</name>
</gene>
<dbReference type="AlphaFoldDB" id="A0A2H0NF99"/>
<keyword evidence="1" id="KW-0812">Transmembrane</keyword>